<dbReference type="EMBL" id="CP000584">
    <property type="protein sequence ID" value="ABO95476.1"/>
    <property type="molecule type" value="Genomic_DNA"/>
</dbReference>
<organism evidence="10 11">
    <name type="scientific">Ostreococcus lucimarinus (strain CCE9901)</name>
    <dbReference type="NCBI Taxonomy" id="436017"/>
    <lineage>
        <taxon>Eukaryota</taxon>
        <taxon>Viridiplantae</taxon>
        <taxon>Chlorophyta</taxon>
        <taxon>Mamiellophyceae</taxon>
        <taxon>Mamiellales</taxon>
        <taxon>Bathycoccaceae</taxon>
        <taxon>Ostreococcus</taxon>
    </lineage>
</organism>
<dbReference type="GO" id="GO:0003677">
    <property type="term" value="F:DNA binding"/>
    <property type="evidence" value="ECO:0007669"/>
    <property type="project" value="UniProtKB-KW"/>
</dbReference>
<evidence type="ECO:0000313" key="10">
    <source>
        <dbReference type="EMBL" id="ABO95476.1"/>
    </source>
</evidence>
<keyword evidence="6" id="KW-0238">DNA-binding</keyword>
<sequence length="137" mass="14906">MRGRASEGEGDGTKASETKASFVARRVEVCGFVVEKRRRKDSKVIFTVDDGSGCVECVVWTQDGDAVSGEQMELFGIASTADGAAAVARDIRVGSLARVQGRIRDWNGRRQINATAVQVDLDPNEELLFWLDASLEI</sequence>
<feature type="domain" description="OB" evidence="9">
    <location>
        <begin position="27"/>
        <end position="119"/>
    </location>
</feature>
<reference evidence="10 11" key="1">
    <citation type="journal article" date="2007" name="Proc. Natl. Acad. Sci. U.S.A.">
        <title>The tiny eukaryote Ostreococcus provides genomic insights into the paradox of plankton speciation.</title>
        <authorList>
            <person name="Palenik B."/>
            <person name="Grimwood J."/>
            <person name="Aerts A."/>
            <person name="Rouze P."/>
            <person name="Salamov A."/>
            <person name="Putnam N."/>
            <person name="Dupont C."/>
            <person name="Jorgensen R."/>
            <person name="Derelle E."/>
            <person name="Rombauts S."/>
            <person name="Zhou K."/>
            <person name="Otillar R."/>
            <person name="Merchant S.S."/>
            <person name="Podell S."/>
            <person name="Gaasterland T."/>
            <person name="Napoli C."/>
            <person name="Gendler K."/>
            <person name="Manuell A."/>
            <person name="Tai V."/>
            <person name="Vallon O."/>
            <person name="Piganeau G."/>
            <person name="Jancek S."/>
            <person name="Heijde M."/>
            <person name="Jabbari K."/>
            <person name="Bowler C."/>
            <person name="Lohr M."/>
            <person name="Robbens S."/>
            <person name="Werner G."/>
            <person name="Dubchak I."/>
            <person name="Pazour G.J."/>
            <person name="Ren Q."/>
            <person name="Paulsen I."/>
            <person name="Delwiche C."/>
            <person name="Schmutz J."/>
            <person name="Rokhsar D."/>
            <person name="Van de Peer Y."/>
            <person name="Moreau H."/>
            <person name="Grigoriev I.V."/>
        </authorList>
    </citation>
    <scope>NUCLEOTIDE SEQUENCE [LARGE SCALE GENOMIC DNA]</scope>
    <source>
        <strain evidence="10 11">CCE9901</strain>
    </source>
</reference>
<keyword evidence="5" id="KW-0779">Telomere</keyword>
<evidence type="ECO:0000313" key="11">
    <source>
        <dbReference type="Proteomes" id="UP000001568"/>
    </source>
</evidence>
<dbReference type="OMA" id="EKANDHA"/>
<dbReference type="AlphaFoldDB" id="A4RVP9"/>
<proteinExistence type="predicted"/>
<evidence type="ECO:0000256" key="2">
    <source>
        <dbReference type="ARBA" id="ARBA00004574"/>
    </source>
</evidence>
<protein>
    <recommendedName>
        <fullName evidence="3">CST complex subunit STN1</fullName>
    </recommendedName>
    <alternativeName>
        <fullName evidence="8">Suppressor of cdc thirteen homolog</fullName>
    </alternativeName>
</protein>
<dbReference type="InterPro" id="IPR004365">
    <property type="entry name" value="NA-bd_OB_tRNA"/>
</dbReference>
<dbReference type="STRING" id="436017.A4RVP9"/>
<evidence type="ECO:0000256" key="7">
    <source>
        <dbReference type="ARBA" id="ARBA00023242"/>
    </source>
</evidence>
<evidence type="ECO:0000256" key="8">
    <source>
        <dbReference type="ARBA" id="ARBA00030039"/>
    </source>
</evidence>
<dbReference type="InterPro" id="IPR040260">
    <property type="entry name" value="RFA2-like"/>
</dbReference>
<dbReference type="GeneID" id="5001444"/>
<dbReference type="Gramene" id="ABO95476">
    <property type="protein sequence ID" value="ABO95476"/>
    <property type="gene ID" value="OSTLU_31053"/>
</dbReference>
<evidence type="ECO:0000256" key="4">
    <source>
        <dbReference type="ARBA" id="ARBA00022454"/>
    </source>
</evidence>
<dbReference type="RefSeq" id="XP_001417183.1">
    <property type="nucleotide sequence ID" value="XM_001417146.1"/>
</dbReference>
<accession>A4RVP9</accession>
<evidence type="ECO:0000256" key="3">
    <source>
        <dbReference type="ARBA" id="ARBA00017411"/>
    </source>
</evidence>
<keyword evidence="4" id="KW-0158">Chromosome</keyword>
<evidence type="ECO:0000256" key="6">
    <source>
        <dbReference type="ARBA" id="ARBA00023125"/>
    </source>
</evidence>
<dbReference type="Pfam" id="PF01336">
    <property type="entry name" value="tRNA_anti-codon"/>
    <property type="match status" value="1"/>
</dbReference>
<comment type="subcellular location">
    <subcellularLocation>
        <location evidence="2">Chromosome</location>
        <location evidence="2">Telomere</location>
    </subcellularLocation>
    <subcellularLocation>
        <location evidence="1">Nucleus</location>
    </subcellularLocation>
</comment>
<dbReference type="eggNOG" id="KOG3108">
    <property type="taxonomic scope" value="Eukaryota"/>
</dbReference>
<evidence type="ECO:0000256" key="5">
    <source>
        <dbReference type="ARBA" id="ARBA00022895"/>
    </source>
</evidence>
<dbReference type="HOGENOM" id="CLU_1868566_0_0_1"/>
<dbReference type="GO" id="GO:0000781">
    <property type="term" value="C:chromosome, telomeric region"/>
    <property type="evidence" value="ECO:0007669"/>
    <property type="project" value="UniProtKB-SubCell"/>
</dbReference>
<evidence type="ECO:0000259" key="9">
    <source>
        <dbReference type="Pfam" id="PF01336"/>
    </source>
</evidence>
<dbReference type="InterPro" id="IPR012340">
    <property type="entry name" value="NA-bd_OB-fold"/>
</dbReference>
<dbReference type="Proteomes" id="UP000001568">
    <property type="component" value="Chromosome 4"/>
</dbReference>
<name>A4RVP9_OSTLU</name>
<dbReference type="GO" id="GO:0005634">
    <property type="term" value="C:nucleus"/>
    <property type="evidence" value="ECO:0007669"/>
    <property type="project" value="UniProtKB-SubCell"/>
</dbReference>
<dbReference type="Gene3D" id="2.40.50.140">
    <property type="entry name" value="Nucleic acid-binding proteins"/>
    <property type="match status" value="1"/>
</dbReference>
<dbReference type="SUPFAM" id="SSF50249">
    <property type="entry name" value="Nucleic acid-binding proteins"/>
    <property type="match status" value="1"/>
</dbReference>
<gene>
    <name evidence="10" type="ORF">OSTLU_31053</name>
</gene>
<dbReference type="PANTHER" id="PTHR13989:SF33">
    <property type="entry name" value="CST COMPLEX SUBUNIT STN1"/>
    <property type="match status" value="1"/>
</dbReference>
<keyword evidence="7" id="KW-0539">Nucleus</keyword>
<evidence type="ECO:0000256" key="1">
    <source>
        <dbReference type="ARBA" id="ARBA00004123"/>
    </source>
</evidence>
<dbReference type="PANTHER" id="PTHR13989">
    <property type="entry name" value="REPLICATION PROTEIN A-RELATED"/>
    <property type="match status" value="1"/>
</dbReference>
<dbReference type="KEGG" id="olu:OSTLU_31053"/>
<dbReference type="OrthoDB" id="77828at2759"/>
<keyword evidence="11" id="KW-1185">Reference proteome</keyword>